<evidence type="ECO:0000256" key="6">
    <source>
        <dbReference type="ARBA" id="ARBA00022552"/>
    </source>
</evidence>
<dbReference type="GO" id="GO:0008649">
    <property type="term" value="F:rRNA methyltransferase activity"/>
    <property type="evidence" value="ECO:0007669"/>
    <property type="project" value="InterPro"/>
</dbReference>
<gene>
    <name evidence="16" type="primary">rsmB</name>
    <name evidence="16" type="ORF">MJA45_11830</name>
</gene>
<dbReference type="NCBIfam" id="TIGR00563">
    <property type="entry name" value="rsmB"/>
    <property type="match status" value="1"/>
</dbReference>
<dbReference type="PANTHER" id="PTHR22807:SF53">
    <property type="entry name" value="RIBOSOMAL RNA SMALL SUBUNIT METHYLTRANSFERASE B-RELATED"/>
    <property type="match status" value="1"/>
</dbReference>
<comment type="catalytic activity">
    <reaction evidence="13">
        <text>cytidine(967) in 16S rRNA + S-adenosyl-L-methionine = 5-methylcytidine(967) in 16S rRNA + S-adenosyl-L-homocysteine + H(+)</text>
        <dbReference type="Rhea" id="RHEA:42748"/>
        <dbReference type="Rhea" id="RHEA-COMP:10219"/>
        <dbReference type="Rhea" id="RHEA-COMP:10220"/>
        <dbReference type="ChEBI" id="CHEBI:15378"/>
        <dbReference type="ChEBI" id="CHEBI:57856"/>
        <dbReference type="ChEBI" id="CHEBI:59789"/>
        <dbReference type="ChEBI" id="CHEBI:74483"/>
        <dbReference type="ChEBI" id="CHEBI:82748"/>
        <dbReference type="EC" id="2.1.1.176"/>
    </reaction>
</comment>
<dbReference type="PROSITE" id="PS51686">
    <property type="entry name" value="SAM_MT_RSMB_NOP"/>
    <property type="match status" value="1"/>
</dbReference>
<dbReference type="CDD" id="cd02440">
    <property type="entry name" value="AdoMet_MTases"/>
    <property type="match status" value="1"/>
</dbReference>
<evidence type="ECO:0000256" key="9">
    <source>
        <dbReference type="ARBA" id="ARBA00022691"/>
    </source>
</evidence>
<keyword evidence="6" id="KW-0698">rRNA processing</keyword>
<dbReference type="InterPro" id="IPR004573">
    <property type="entry name" value="rRNA_ssu_MeTfrase_B"/>
</dbReference>
<dbReference type="Pfam" id="PF22458">
    <property type="entry name" value="RsmF-B_ferredox"/>
    <property type="match status" value="1"/>
</dbReference>
<evidence type="ECO:0000313" key="17">
    <source>
        <dbReference type="Proteomes" id="UP001305702"/>
    </source>
</evidence>
<evidence type="ECO:0000256" key="14">
    <source>
        <dbReference type="PROSITE-ProRule" id="PRU01023"/>
    </source>
</evidence>
<evidence type="ECO:0000313" key="16">
    <source>
        <dbReference type="EMBL" id="WNQ13671.1"/>
    </source>
</evidence>
<dbReference type="InterPro" id="IPR049560">
    <property type="entry name" value="MeTrfase_RsmB-F_NOP2_cat"/>
</dbReference>
<keyword evidence="7 14" id="KW-0489">Methyltransferase</keyword>
<sequence>MRKSPEKPGRQIGARELAMDILTRVDQDKSYSNLLLNQMLQKHKLERVEAGLVTELVYGTIQRRNTIDYGLGRAVKRGLDKLEPWVRNLLRLSFYQLYYLERIPAHAAVHEAVEIAKRRGHSGISGMVNGVLRTLQRQNDLLALPDDLPPIQRIALEHSHPEWMVARWFYRYGEEAAQRICEANNERPHPSVRVNRLKHDRSEMLIRLFEAGYSAQASPLAPAGILLENGGNLAQTEWYRNGDISIQDESSMLVAEAVRPEPGMRVLDCCAAPGGKTTHMAELMDGKGEVIACDVHEHKERLIAEQAGRLGLDIIRTVVSDARELAQHFEPASFDRILLDAPCSGLGVIRRKPDLKWAKEEKEIAEITQVQHSLLEAVHGLLKPDGVLVYSTCTTEREENGGMIERFLREHEEFERIPFPEELLKGTPLEEGAREGMVQILPYHFGSDGFFIARLRKRKFDVLN</sequence>
<evidence type="ECO:0000256" key="1">
    <source>
        <dbReference type="ARBA" id="ARBA00002724"/>
    </source>
</evidence>
<dbReference type="AlphaFoldDB" id="A0AA96LGZ1"/>
<dbReference type="KEGG" id="paun:MJA45_11830"/>
<keyword evidence="5" id="KW-0963">Cytoplasm</keyword>
<keyword evidence="9 14" id="KW-0949">S-adenosyl-L-methionine</keyword>
<dbReference type="EMBL" id="CP130318">
    <property type="protein sequence ID" value="WNQ13671.1"/>
    <property type="molecule type" value="Genomic_DNA"/>
</dbReference>
<dbReference type="Gene3D" id="3.30.70.1170">
    <property type="entry name" value="Sun protein, domain 3"/>
    <property type="match status" value="1"/>
</dbReference>
<dbReference type="InterPro" id="IPR006027">
    <property type="entry name" value="NusB_RsmB_TIM44"/>
</dbReference>
<evidence type="ECO:0000256" key="3">
    <source>
        <dbReference type="ARBA" id="ARBA00007494"/>
    </source>
</evidence>
<dbReference type="NCBIfam" id="NF011494">
    <property type="entry name" value="PRK14902.1"/>
    <property type="match status" value="1"/>
</dbReference>
<evidence type="ECO:0000256" key="2">
    <source>
        <dbReference type="ARBA" id="ARBA00004496"/>
    </source>
</evidence>
<comment type="function">
    <text evidence="1">Specifically methylates the cytosine at position 967 (m5C967) of 16S rRNA.</text>
</comment>
<feature type="binding site" evidence="14">
    <location>
        <position position="321"/>
    </location>
    <ligand>
        <name>S-adenosyl-L-methionine</name>
        <dbReference type="ChEBI" id="CHEBI:59789"/>
    </ligand>
</feature>
<dbReference type="PANTHER" id="PTHR22807">
    <property type="entry name" value="NOP2 YEAST -RELATED NOL1/NOP2/FMU SUN DOMAIN-CONTAINING"/>
    <property type="match status" value="1"/>
</dbReference>
<dbReference type="Pfam" id="PF01029">
    <property type="entry name" value="NusB"/>
    <property type="match status" value="1"/>
</dbReference>
<feature type="active site" description="Nucleophile" evidence="14">
    <location>
        <position position="393"/>
    </location>
</feature>
<dbReference type="Gene3D" id="3.40.50.150">
    <property type="entry name" value="Vaccinia Virus protein VP39"/>
    <property type="match status" value="1"/>
</dbReference>
<dbReference type="PRINTS" id="PR02008">
    <property type="entry name" value="RCMTFAMILY"/>
</dbReference>
<protein>
    <recommendedName>
        <fullName evidence="4">16S rRNA (cytosine(967)-C(5))-methyltransferase</fullName>
        <ecNumber evidence="4">2.1.1.176</ecNumber>
    </recommendedName>
    <alternativeName>
        <fullName evidence="11">16S rRNA m5C967 methyltransferase</fullName>
    </alternativeName>
    <alternativeName>
        <fullName evidence="12">rRNA (cytosine-C(5)-)-methyltransferase RsmB</fullName>
    </alternativeName>
</protein>
<feature type="binding site" evidence="14">
    <location>
        <position position="340"/>
    </location>
    <ligand>
        <name>S-adenosyl-L-methionine</name>
        <dbReference type="ChEBI" id="CHEBI:59789"/>
    </ligand>
</feature>
<evidence type="ECO:0000256" key="11">
    <source>
        <dbReference type="ARBA" id="ARBA00030399"/>
    </source>
</evidence>
<evidence type="ECO:0000256" key="8">
    <source>
        <dbReference type="ARBA" id="ARBA00022679"/>
    </source>
</evidence>
<comment type="similarity">
    <text evidence="3 14">Belongs to the class I-like SAM-binding methyltransferase superfamily. RsmB/NOP family.</text>
</comment>
<dbReference type="Proteomes" id="UP001305702">
    <property type="component" value="Chromosome"/>
</dbReference>
<proteinExistence type="inferred from homology"/>
<name>A0AA96LGZ1_9BACL</name>
<dbReference type="RefSeq" id="WP_315607453.1">
    <property type="nucleotide sequence ID" value="NZ_CP130318.1"/>
</dbReference>
<dbReference type="Pfam" id="PF01189">
    <property type="entry name" value="Methyltr_RsmB-F"/>
    <property type="match status" value="1"/>
</dbReference>
<evidence type="ECO:0000256" key="10">
    <source>
        <dbReference type="ARBA" id="ARBA00022884"/>
    </source>
</evidence>
<dbReference type="PROSITE" id="PS01153">
    <property type="entry name" value="NOL1_NOP2_SUN"/>
    <property type="match status" value="1"/>
</dbReference>
<keyword evidence="8 14" id="KW-0808">Transferase</keyword>
<dbReference type="FunFam" id="3.40.50.150:FF:000257">
    <property type="entry name" value="16S rRNA methyltransferase"/>
    <property type="match status" value="1"/>
</dbReference>
<dbReference type="GO" id="GO:0003723">
    <property type="term" value="F:RNA binding"/>
    <property type="evidence" value="ECO:0007669"/>
    <property type="project" value="UniProtKB-UniRule"/>
</dbReference>
<dbReference type="InterPro" id="IPR023267">
    <property type="entry name" value="RCMT"/>
</dbReference>
<evidence type="ECO:0000256" key="4">
    <source>
        <dbReference type="ARBA" id="ARBA00012140"/>
    </source>
</evidence>
<dbReference type="InterPro" id="IPR029063">
    <property type="entry name" value="SAM-dependent_MTases_sf"/>
</dbReference>
<keyword evidence="10 14" id="KW-0694">RNA-binding</keyword>
<keyword evidence="17" id="KW-1185">Reference proteome</keyword>
<evidence type="ECO:0000259" key="15">
    <source>
        <dbReference type="PROSITE" id="PS51686"/>
    </source>
</evidence>
<evidence type="ECO:0000256" key="13">
    <source>
        <dbReference type="ARBA" id="ARBA00047283"/>
    </source>
</evidence>
<reference evidence="16 17" key="1">
    <citation type="submission" date="2022-02" db="EMBL/GenBank/DDBJ databases">
        <title>Paenibacillus sp. MBLB1776 Whole Genome Shotgun Sequencing.</title>
        <authorList>
            <person name="Hwang C.Y."/>
            <person name="Cho E.-S."/>
            <person name="Seo M.-J."/>
        </authorList>
    </citation>
    <scope>NUCLEOTIDE SEQUENCE [LARGE SCALE GENOMIC DNA]</scope>
    <source>
        <strain evidence="16 17">MBLB1776</strain>
    </source>
</reference>
<comment type="subcellular location">
    <subcellularLocation>
        <location evidence="2">Cytoplasm</location>
    </subcellularLocation>
</comment>
<dbReference type="FunFam" id="3.30.70.1170:FF:000003">
    <property type="entry name" value="16S rRNA (Cytosine(967)-C(5))-methyltransferase RsmB"/>
    <property type="match status" value="1"/>
</dbReference>
<organism evidence="16 17">
    <name type="scientific">Paenibacillus aurantius</name>
    <dbReference type="NCBI Taxonomy" id="2918900"/>
    <lineage>
        <taxon>Bacteria</taxon>
        <taxon>Bacillati</taxon>
        <taxon>Bacillota</taxon>
        <taxon>Bacilli</taxon>
        <taxon>Bacillales</taxon>
        <taxon>Paenibacillaceae</taxon>
        <taxon>Paenibacillus</taxon>
    </lineage>
</organism>
<accession>A0AA96LGZ1</accession>
<feature type="domain" description="SAM-dependent MTase RsmB/NOP-type" evidence="15">
    <location>
        <begin position="180"/>
        <end position="458"/>
    </location>
</feature>
<dbReference type="Gene3D" id="1.10.940.10">
    <property type="entry name" value="NusB-like"/>
    <property type="match status" value="1"/>
</dbReference>
<dbReference type="InterPro" id="IPR018314">
    <property type="entry name" value="RsmB/NOL1/NOP2-like_CS"/>
</dbReference>
<dbReference type="SUPFAM" id="SSF48013">
    <property type="entry name" value="NusB-like"/>
    <property type="match status" value="1"/>
</dbReference>
<feature type="binding site" evidence="14">
    <location>
        <position position="294"/>
    </location>
    <ligand>
        <name>S-adenosyl-L-methionine</name>
        <dbReference type="ChEBI" id="CHEBI:59789"/>
    </ligand>
</feature>
<dbReference type="GO" id="GO:0005737">
    <property type="term" value="C:cytoplasm"/>
    <property type="evidence" value="ECO:0007669"/>
    <property type="project" value="UniProtKB-SubCell"/>
</dbReference>
<dbReference type="InterPro" id="IPR035926">
    <property type="entry name" value="NusB-like_sf"/>
</dbReference>
<dbReference type="InterPro" id="IPR001678">
    <property type="entry name" value="MeTrfase_RsmB-F_NOP2_dom"/>
</dbReference>
<dbReference type="FunFam" id="1.10.940.10:FF:000006">
    <property type="entry name" value="16S rRNA (Cytosine(967)-C(5))-methyltransferase RsmB"/>
    <property type="match status" value="1"/>
</dbReference>
<dbReference type="GO" id="GO:0006355">
    <property type="term" value="P:regulation of DNA-templated transcription"/>
    <property type="evidence" value="ECO:0007669"/>
    <property type="project" value="InterPro"/>
</dbReference>
<dbReference type="InterPro" id="IPR054728">
    <property type="entry name" value="RsmB-like_ferredoxin"/>
</dbReference>
<evidence type="ECO:0000256" key="5">
    <source>
        <dbReference type="ARBA" id="ARBA00022490"/>
    </source>
</evidence>
<dbReference type="SUPFAM" id="SSF53335">
    <property type="entry name" value="S-adenosyl-L-methionine-dependent methyltransferases"/>
    <property type="match status" value="1"/>
</dbReference>
<evidence type="ECO:0000256" key="7">
    <source>
        <dbReference type="ARBA" id="ARBA00022603"/>
    </source>
</evidence>
<dbReference type="EC" id="2.1.1.176" evidence="4"/>
<evidence type="ECO:0000256" key="12">
    <source>
        <dbReference type="ARBA" id="ARBA00031088"/>
    </source>
</evidence>
<feature type="binding site" evidence="14">
    <location>
        <begin position="270"/>
        <end position="276"/>
    </location>
    <ligand>
        <name>S-adenosyl-L-methionine</name>
        <dbReference type="ChEBI" id="CHEBI:59789"/>
    </ligand>
</feature>